<dbReference type="STRING" id="1915.SLINC_8569"/>
<evidence type="ECO:0000256" key="6">
    <source>
        <dbReference type="ARBA" id="ARBA00023033"/>
    </source>
</evidence>
<dbReference type="SUPFAM" id="SSF48264">
    <property type="entry name" value="Cytochrome P450"/>
    <property type="match status" value="1"/>
</dbReference>
<name>A0A1B1MQF7_STRLN</name>
<evidence type="ECO:0000256" key="8">
    <source>
        <dbReference type="SAM" id="MobiDB-lite"/>
    </source>
</evidence>
<evidence type="ECO:0000256" key="7">
    <source>
        <dbReference type="RuleBase" id="RU000461"/>
    </source>
</evidence>
<dbReference type="PROSITE" id="PS00086">
    <property type="entry name" value="CYTOCHROME_P450"/>
    <property type="match status" value="1"/>
</dbReference>
<keyword evidence="10" id="KW-1185">Reference proteome</keyword>
<dbReference type="Gene3D" id="1.10.630.10">
    <property type="entry name" value="Cytochrome P450"/>
    <property type="match status" value="1"/>
</dbReference>
<dbReference type="Pfam" id="PF00067">
    <property type="entry name" value="p450"/>
    <property type="match status" value="1"/>
</dbReference>
<feature type="region of interest" description="Disordered" evidence="8">
    <location>
        <begin position="1"/>
        <end position="23"/>
    </location>
</feature>
<comment type="similarity">
    <text evidence="1 7">Belongs to the cytochrome P450 family.</text>
</comment>
<dbReference type="FunFam" id="1.10.630.10:FF:000018">
    <property type="entry name" value="Cytochrome P450 monooxygenase"/>
    <property type="match status" value="1"/>
</dbReference>
<dbReference type="GO" id="GO:0004497">
    <property type="term" value="F:monooxygenase activity"/>
    <property type="evidence" value="ECO:0007669"/>
    <property type="project" value="UniProtKB-KW"/>
</dbReference>
<evidence type="ECO:0000256" key="5">
    <source>
        <dbReference type="ARBA" id="ARBA00023004"/>
    </source>
</evidence>
<dbReference type="KEGG" id="sls:SLINC_8569"/>
<evidence type="ECO:0000256" key="2">
    <source>
        <dbReference type="ARBA" id="ARBA00022617"/>
    </source>
</evidence>
<dbReference type="PANTHER" id="PTHR46696:SF1">
    <property type="entry name" value="CYTOCHROME P450 YJIB-RELATED"/>
    <property type="match status" value="1"/>
</dbReference>
<dbReference type="InterPro" id="IPR001128">
    <property type="entry name" value="Cyt_P450"/>
</dbReference>
<keyword evidence="2 7" id="KW-0349">Heme</keyword>
<evidence type="ECO:0000256" key="3">
    <source>
        <dbReference type="ARBA" id="ARBA00022723"/>
    </source>
</evidence>
<keyword evidence="6 7" id="KW-0503">Monooxygenase</keyword>
<dbReference type="GO" id="GO:0016705">
    <property type="term" value="F:oxidoreductase activity, acting on paired donors, with incorporation or reduction of molecular oxygen"/>
    <property type="evidence" value="ECO:0007669"/>
    <property type="project" value="InterPro"/>
</dbReference>
<dbReference type="CDD" id="cd11030">
    <property type="entry name" value="CYP105-like"/>
    <property type="match status" value="1"/>
</dbReference>
<reference evidence="9 10" key="1">
    <citation type="submission" date="2016-07" db="EMBL/GenBank/DDBJ databases">
        <title>Enhancement of antibiotic productionsby engineered nitrateutilization in actinobacteria.</title>
        <authorList>
            <person name="Meng S.C."/>
        </authorList>
    </citation>
    <scope>NUCLEOTIDE SEQUENCE [LARGE SCALE GENOMIC DNA]</scope>
    <source>
        <strain evidence="9 10">NRRL 2936</strain>
    </source>
</reference>
<dbReference type="RefSeq" id="WP_067444672.1">
    <property type="nucleotide sequence ID" value="NZ_CP016438.1"/>
</dbReference>
<sequence length="393" mass="43179">MESTSPPGVMPTARQNPFDPPEELRRRQRLGPIHRMTYADGDQGWLVTGFAAARATLTDPRFSVRPDRMRSPTAQPATAPAPPGFFLRTDPPEHDHYRRLLTGHFTVRRMKLLEPEIEAIVNDHLNAMELAGGPADLLKTFALPFPSQVIGELLGVPYSDRQGFQRNAATLLNADLTPEPRQAAVRELMAYLRDLLRHKRSRPEEDVLSGLAAHEGLAADEKAGLALLLLIAGHETTANLLALGTFALLANPAQLAEVRDQEEGAPAVVEELLRYLTIIPHVVRVAREDTELHGCPIKAGESVTVALSAANRDADHFTDPDALDLTRSTAGHLAFGHGLHRCLGQRLARAEIRIALPALLRRFPALRLTVAPEEVPLRSAMTVYGVRELPVTW</sequence>
<protein>
    <submittedName>
        <fullName evidence="9">Cytochrome P450</fullName>
    </submittedName>
</protein>
<dbReference type="PRINTS" id="PR00385">
    <property type="entry name" value="P450"/>
</dbReference>
<dbReference type="EMBL" id="CP016438">
    <property type="protein sequence ID" value="ANS70793.1"/>
    <property type="molecule type" value="Genomic_DNA"/>
</dbReference>
<evidence type="ECO:0000313" key="9">
    <source>
        <dbReference type="EMBL" id="ANS70793.1"/>
    </source>
</evidence>
<dbReference type="PANTHER" id="PTHR46696">
    <property type="entry name" value="P450, PUTATIVE (EUROFUNG)-RELATED"/>
    <property type="match status" value="1"/>
</dbReference>
<keyword evidence="4 7" id="KW-0560">Oxidoreductase</keyword>
<keyword evidence="3 7" id="KW-0479">Metal-binding</keyword>
<dbReference type="InterPro" id="IPR002397">
    <property type="entry name" value="Cyt_P450_B"/>
</dbReference>
<dbReference type="AlphaFoldDB" id="A0A1B1MQF7"/>
<evidence type="ECO:0000256" key="4">
    <source>
        <dbReference type="ARBA" id="ARBA00023002"/>
    </source>
</evidence>
<dbReference type="InterPro" id="IPR036396">
    <property type="entry name" value="Cyt_P450_sf"/>
</dbReference>
<proteinExistence type="inferred from homology"/>
<dbReference type="InterPro" id="IPR017972">
    <property type="entry name" value="Cyt_P450_CS"/>
</dbReference>
<gene>
    <name evidence="9" type="ORF">SLINC_8569</name>
</gene>
<dbReference type="GO" id="GO:0005506">
    <property type="term" value="F:iron ion binding"/>
    <property type="evidence" value="ECO:0007669"/>
    <property type="project" value="InterPro"/>
</dbReference>
<evidence type="ECO:0000313" key="10">
    <source>
        <dbReference type="Proteomes" id="UP000092598"/>
    </source>
</evidence>
<dbReference type="Proteomes" id="UP000092598">
    <property type="component" value="Chromosome"/>
</dbReference>
<dbReference type="PATRIC" id="fig|1915.4.peg.9485"/>
<evidence type="ECO:0000256" key="1">
    <source>
        <dbReference type="ARBA" id="ARBA00010617"/>
    </source>
</evidence>
<organism evidence="9 10">
    <name type="scientific">Streptomyces lincolnensis</name>
    <dbReference type="NCBI Taxonomy" id="1915"/>
    <lineage>
        <taxon>Bacteria</taxon>
        <taxon>Bacillati</taxon>
        <taxon>Actinomycetota</taxon>
        <taxon>Actinomycetes</taxon>
        <taxon>Kitasatosporales</taxon>
        <taxon>Streptomycetaceae</taxon>
        <taxon>Streptomyces</taxon>
    </lineage>
</organism>
<dbReference type="PRINTS" id="PR00359">
    <property type="entry name" value="BP450"/>
</dbReference>
<dbReference type="GO" id="GO:0020037">
    <property type="term" value="F:heme binding"/>
    <property type="evidence" value="ECO:0007669"/>
    <property type="project" value="InterPro"/>
</dbReference>
<accession>A0A1B1MQF7</accession>
<keyword evidence="5 7" id="KW-0408">Iron</keyword>
<feature type="region of interest" description="Disordered" evidence="8">
    <location>
        <begin position="63"/>
        <end position="84"/>
    </location>
</feature>